<dbReference type="AlphaFoldDB" id="A0A364NQX9"/>
<dbReference type="EMBL" id="QKRX01000001">
    <property type="protein sequence ID" value="RAU19518.1"/>
    <property type="molecule type" value="Genomic_DNA"/>
</dbReference>
<dbReference type="RefSeq" id="WP_112156513.1">
    <property type="nucleotide sequence ID" value="NZ_QKRX01000001.1"/>
</dbReference>
<protein>
    <submittedName>
        <fullName evidence="2">Uncharacterized protein</fullName>
    </submittedName>
</protein>
<keyword evidence="1" id="KW-0472">Membrane</keyword>
<keyword evidence="3" id="KW-1185">Reference proteome</keyword>
<accession>A0A364NQX9</accession>
<evidence type="ECO:0000313" key="2">
    <source>
        <dbReference type="EMBL" id="RAU19518.1"/>
    </source>
</evidence>
<reference evidence="2 3" key="1">
    <citation type="submission" date="2018-06" db="EMBL/GenBank/DDBJ databases">
        <title>Nitrincola tibetense sp. nov., isolated from Lake XuguoCo on Tibetan Plateau.</title>
        <authorList>
            <person name="Xing P."/>
        </authorList>
    </citation>
    <scope>NUCLEOTIDE SEQUENCE [LARGE SCALE GENOMIC DNA]</scope>
    <source>
        <strain evidence="3">xg18</strain>
    </source>
</reference>
<gene>
    <name evidence="2" type="ORF">DN062_00025</name>
</gene>
<sequence length="81" mass="9543">MTSVPNSNNQRKVLRQQLQVQREKLRRMFNPEPPSDNDAFPRSMALRMLTGKSTLMMIFLAKALPLLLRFYMARFSNKTNR</sequence>
<proteinExistence type="predicted"/>
<comment type="caution">
    <text evidence="2">The sequence shown here is derived from an EMBL/GenBank/DDBJ whole genome shotgun (WGS) entry which is preliminary data.</text>
</comment>
<name>A0A364NQX9_9GAMM</name>
<feature type="transmembrane region" description="Helical" evidence="1">
    <location>
        <begin position="54"/>
        <end position="72"/>
    </location>
</feature>
<keyword evidence="1" id="KW-0812">Transmembrane</keyword>
<keyword evidence="1" id="KW-1133">Transmembrane helix</keyword>
<evidence type="ECO:0000256" key="1">
    <source>
        <dbReference type="SAM" id="Phobius"/>
    </source>
</evidence>
<evidence type="ECO:0000313" key="3">
    <source>
        <dbReference type="Proteomes" id="UP000250744"/>
    </source>
</evidence>
<dbReference type="Proteomes" id="UP000250744">
    <property type="component" value="Unassembled WGS sequence"/>
</dbReference>
<organism evidence="2 3">
    <name type="scientific">Nitrincola tibetensis</name>
    <dbReference type="NCBI Taxonomy" id="2219697"/>
    <lineage>
        <taxon>Bacteria</taxon>
        <taxon>Pseudomonadati</taxon>
        <taxon>Pseudomonadota</taxon>
        <taxon>Gammaproteobacteria</taxon>
        <taxon>Oceanospirillales</taxon>
        <taxon>Oceanospirillaceae</taxon>
        <taxon>Nitrincola</taxon>
    </lineage>
</organism>